<feature type="transmembrane region" description="Helical" evidence="9">
    <location>
        <begin position="452"/>
        <end position="473"/>
    </location>
</feature>
<dbReference type="CDD" id="cd03244">
    <property type="entry name" value="ABCC_MRP_domain2"/>
    <property type="match status" value="1"/>
</dbReference>
<comment type="similarity">
    <text evidence="2">Belongs to the ABC transporter superfamily. ABCC family. Conjugate transporter (TC 3.A.1.208) subfamily.</text>
</comment>
<feature type="domain" description="ABC transporter" evidence="10">
    <location>
        <begin position="653"/>
        <end position="876"/>
    </location>
</feature>
<dbReference type="SUPFAM" id="SSF90123">
    <property type="entry name" value="ABC transporter transmembrane region"/>
    <property type="match status" value="2"/>
</dbReference>
<evidence type="ECO:0000313" key="12">
    <source>
        <dbReference type="EMBL" id="CAK9864754.1"/>
    </source>
</evidence>
<dbReference type="CDD" id="cd18580">
    <property type="entry name" value="ABC_6TM_ABCC_D2"/>
    <property type="match status" value="1"/>
</dbReference>
<organism evidence="12 13">
    <name type="scientific">Sphagnum jensenii</name>
    <dbReference type="NCBI Taxonomy" id="128206"/>
    <lineage>
        <taxon>Eukaryota</taxon>
        <taxon>Viridiplantae</taxon>
        <taxon>Streptophyta</taxon>
        <taxon>Embryophyta</taxon>
        <taxon>Bryophyta</taxon>
        <taxon>Sphagnophytina</taxon>
        <taxon>Sphagnopsida</taxon>
        <taxon>Sphagnales</taxon>
        <taxon>Sphagnaceae</taxon>
        <taxon>Sphagnum</taxon>
    </lineage>
</organism>
<proteinExistence type="inferred from homology"/>
<feature type="transmembrane region" description="Helical" evidence="9">
    <location>
        <begin position="993"/>
        <end position="1019"/>
    </location>
</feature>
<dbReference type="Proteomes" id="UP001497522">
    <property type="component" value="Chromosome 14"/>
</dbReference>
<dbReference type="Pfam" id="PF00005">
    <property type="entry name" value="ABC_tran"/>
    <property type="match status" value="2"/>
</dbReference>
<dbReference type="CDD" id="cd03250">
    <property type="entry name" value="ABCC_MRP_domain1"/>
    <property type="match status" value="1"/>
</dbReference>
<evidence type="ECO:0000256" key="4">
    <source>
        <dbReference type="ARBA" id="ARBA00022692"/>
    </source>
</evidence>
<dbReference type="InterPro" id="IPR036640">
    <property type="entry name" value="ABC1_TM_sf"/>
</dbReference>
<dbReference type="Pfam" id="PF00664">
    <property type="entry name" value="ABC_membrane"/>
    <property type="match status" value="2"/>
</dbReference>
<accession>A0ABP1AQA7</accession>
<reference evidence="12" key="1">
    <citation type="submission" date="2024-03" db="EMBL/GenBank/DDBJ databases">
        <authorList>
            <consortium name="ELIXIR-Norway"/>
            <consortium name="Elixir Norway"/>
        </authorList>
    </citation>
    <scope>NUCLEOTIDE SEQUENCE</scope>
</reference>
<feature type="transmembrane region" description="Helical" evidence="9">
    <location>
        <begin position="1062"/>
        <end position="1082"/>
    </location>
</feature>
<keyword evidence="4 9" id="KW-0812">Transmembrane</keyword>
<dbReference type="PROSITE" id="PS50929">
    <property type="entry name" value="ABC_TM1F"/>
    <property type="match status" value="2"/>
</dbReference>
<keyword evidence="5" id="KW-0547">Nucleotide-binding</keyword>
<protein>
    <submittedName>
        <fullName evidence="12">Uncharacterized protein</fullName>
    </submittedName>
</protein>
<feature type="transmembrane region" description="Helical" evidence="9">
    <location>
        <begin position="941"/>
        <end position="964"/>
    </location>
</feature>
<dbReference type="InterPro" id="IPR003593">
    <property type="entry name" value="AAA+_ATPase"/>
</dbReference>
<feature type="transmembrane region" description="Helical" evidence="9">
    <location>
        <begin position="201"/>
        <end position="220"/>
    </location>
</feature>
<dbReference type="PROSITE" id="PS50893">
    <property type="entry name" value="ABC_TRANSPORTER_2"/>
    <property type="match status" value="2"/>
</dbReference>
<feature type="transmembrane region" description="Helical" evidence="9">
    <location>
        <begin position="131"/>
        <end position="151"/>
    </location>
</feature>
<evidence type="ECO:0000259" key="11">
    <source>
        <dbReference type="PROSITE" id="PS50929"/>
    </source>
</evidence>
<gene>
    <name evidence="12" type="ORF">CSSPJE1EN2_LOCUS7749</name>
</gene>
<feature type="transmembrane region" description="Helical" evidence="9">
    <location>
        <begin position="377"/>
        <end position="401"/>
    </location>
</feature>
<feature type="domain" description="ABC transmembrane type-1" evidence="11">
    <location>
        <begin position="341"/>
        <end position="620"/>
    </location>
</feature>
<feature type="transmembrane region" description="Helical" evidence="9">
    <location>
        <begin position="556"/>
        <end position="585"/>
    </location>
</feature>
<dbReference type="PANTHER" id="PTHR24223">
    <property type="entry name" value="ATP-BINDING CASSETTE SUB-FAMILY C"/>
    <property type="match status" value="1"/>
</dbReference>
<dbReference type="PANTHER" id="PTHR24223:SF415">
    <property type="entry name" value="FI20190P1"/>
    <property type="match status" value="1"/>
</dbReference>
<feature type="transmembrane region" description="Helical" evidence="9">
    <location>
        <begin position="46"/>
        <end position="70"/>
    </location>
</feature>
<dbReference type="InterPro" id="IPR050173">
    <property type="entry name" value="ABC_transporter_C-like"/>
</dbReference>
<evidence type="ECO:0000256" key="9">
    <source>
        <dbReference type="SAM" id="Phobius"/>
    </source>
</evidence>
<evidence type="ECO:0000313" key="13">
    <source>
        <dbReference type="Proteomes" id="UP001497522"/>
    </source>
</evidence>
<dbReference type="EMBL" id="OZ023715">
    <property type="protein sequence ID" value="CAK9864754.1"/>
    <property type="molecule type" value="Genomic_DNA"/>
</dbReference>
<dbReference type="InterPro" id="IPR011527">
    <property type="entry name" value="ABC1_TM_dom"/>
</dbReference>
<dbReference type="PROSITE" id="PS00211">
    <property type="entry name" value="ABC_TRANSPORTER_1"/>
    <property type="match status" value="1"/>
</dbReference>
<dbReference type="SUPFAM" id="SSF52540">
    <property type="entry name" value="P-loop containing nucleoside triphosphate hydrolases"/>
    <property type="match status" value="2"/>
</dbReference>
<evidence type="ECO:0000256" key="3">
    <source>
        <dbReference type="ARBA" id="ARBA00022448"/>
    </source>
</evidence>
<dbReference type="InterPro" id="IPR044726">
    <property type="entry name" value="ABCC_6TM_D2"/>
</dbReference>
<dbReference type="InterPro" id="IPR027417">
    <property type="entry name" value="P-loop_NTPase"/>
</dbReference>
<evidence type="ECO:0000256" key="2">
    <source>
        <dbReference type="ARBA" id="ARBA00009726"/>
    </source>
</evidence>
<feature type="domain" description="ABC transmembrane type-1" evidence="11">
    <location>
        <begin position="952"/>
        <end position="1234"/>
    </location>
</feature>
<feature type="transmembrane region" description="Helical" evidence="9">
    <location>
        <begin position="1182"/>
        <end position="1199"/>
    </location>
</feature>
<dbReference type="Gene3D" id="3.40.50.300">
    <property type="entry name" value="P-loop containing nucleotide triphosphate hydrolases"/>
    <property type="match status" value="2"/>
</dbReference>
<evidence type="ECO:0000256" key="5">
    <source>
        <dbReference type="ARBA" id="ARBA00022741"/>
    </source>
</evidence>
<keyword evidence="6" id="KW-0067">ATP-binding</keyword>
<evidence type="ECO:0000256" key="8">
    <source>
        <dbReference type="ARBA" id="ARBA00023136"/>
    </source>
</evidence>
<feature type="transmembrane region" description="Helical" evidence="9">
    <location>
        <begin position="163"/>
        <end position="181"/>
    </location>
</feature>
<keyword evidence="13" id="KW-1185">Reference proteome</keyword>
<dbReference type="InterPro" id="IPR044746">
    <property type="entry name" value="ABCC_6TM_D1"/>
</dbReference>
<keyword evidence="8 9" id="KW-0472">Membrane</keyword>
<feature type="transmembrane region" description="Helical" evidence="9">
    <location>
        <begin position="335"/>
        <end position="357"/>
    </location>
</feature>
<name>A0ABP1AQA7_9BRYO</name>
<feature type="domain" description="ABC transporter" evidence="10">
    <location>
        <begin position="1271"/>
        <end position="1505"/>
    </location>
</feature>
<evidence type="ECO:0000256" key="1">
    <source>
        <dbReference type="ARBA" id="ARBA00004141"/>
    </source>
</evidence>
<feature type="transmembrane region" description="Helical" evidence="9">
    <location>
        <begin position="479"/>
        <end position="498"/>
    </location>
</feature>
<sequence length="1517" mass="169396">MWNLELEMWPQGFCEWPSAHDSSHNIITYLAQWVSLFFRDPCTRNLFTLLVHFLFLLPMLAIVFHIRLALKKKAEFQNHNNRRFSSNSRRYVPLQFRAAQVLTVAVCLVHLGVGSWLYYYNTAGGQPSSQAYFFFFSRSVVWMVFASVLMFESKLGSKEHWVILRLWWIVTFLLSAVSFASAVQTVMTKWPHLARWQHADIVVVFVTFPVTVFLFILALVRSTGILTDNEHDSRNNNGFLDPLLSQQDSELAAAHKIAEKDPRVTGYATAGLLSKAVWLWLNPLLKLGQSHPLEPVDIPLLAPDERSLSVYTQLRSKWLQQDEPRSLWRALVHTFWLPFTFLGVIAMVKSVVMYAGPSLIQQFTDFTAGIRSYKYEGYVLVGVLLVAKVVEVLCSHQFLFLGQKLGILIRTSLVATVYRKGLRLSSAGRQTHGVGNIVSYMSTDVQQIGDSIYLLHNVWVLPLQILIAMGLLFQALGLAAIAGFGVMVLIVSCNLFVVGKQRFSFSQVVKSRDQRMKATNEVLNNMKIIKLQAWDEKFQKRVEEARSVEKGWASMFIYISGLNLCSLWLAPIAATIATFILRIYLNGDLSPGSVFTAVATFRLLQEPMRLFPQALMSISQALVSVDRLNRFMQSDELQEDAVERVAAGAEVAVCVESGAFKWEPDAELPTLRNVDIEIKKGSFVAIVGMVGSGKSTLLASLLGEVPRVAGKVQVSGSIAYVAQTAWIQSGTIQDNILFGRPMDHRQYHETLRVCCLTVDLLQMESGDQTEIGERGINLSGGQKQRIQLARAVYQDADIYLLDDVFSAVDAHTGSELFKECVMGALKGKTTLLVTHQVDFLHGADNILVLRDGEIVQSGRYNELLNAGMDFAMLVDAHNEAMDMVGLDDSDVDGDIPQIPLMSQPLNIERKYSRNGSTHKKDPLKLIEAEERAKGRVSLKVYWMYITKVYGGALVLVLVLNQGIWQTLQIAADYWLAYETSDANKASFNAHLFLFVYSSISFGSLLCALVRALIVAFVGVRTAQSFYLKMLRSIFRAPMSFFDTTPTGRIITRSLTDQSAVDIFLPFFLGIVLNLASQTLGILFVTSRVTWQVAIVILPLMYIYITYQQYFMASSRELTRLDSITKAPIIHHFSETIAGIMTVRAFCRQEQFAQGNLDCVDTNARMAFHNAAANEWLGFRLEMIGATVLCTSALFLVILPENVIKPELVGLSLTYGLALNSCLSAVVFLACQVENLMVSAERIGQYSDIPSEAPLVVEGSRMPTDWPTTGSVEFRNLEFRYRPNTPLVLKDITFFIRGGEKVGVVGRTGSGKSTLIQALFRLVEADRGSILIDGIDISKLGLHELRSRLSIIPQEPTLFDGTVRSNIDPLGEHTDSEIWESLEGCQLAEVVQETEKKLDSPVEENGENWSVGQRQLFCLGRALLKKSRILVLDEATASVDAQTDAVIQRTIHKQFANCTVISVAHRIPTVMDSNKVLVLDAGLVKEFDSPTRLLEKQSSLFAALVREYTARSATAANL</sequence>
<dbReference type="InterPro" id="IPR017871">
    <property type="entry name" value="ABC_transporter-like_CS"/>
</dbReference>
<feature type="transmembrane region" description="Helical" evidence="9">
    <location>
        <begin position="91"/>
        <end position="119"/>
    </location>
</feature>
<evidence type="ECO:0000259" key="10">
    <source>
        <dbReference type="PROSITE" id="PS50893"/>
    </source>
</evidence>
<feature type="transmembrane region" description="Helical" evidence="9">
    <location>
        <begin position="1088"/>
        <end position="1106"/>
    </location>
</feature>
<keyword evidence="3" id="KW-0813">Transport</keyword>
<evidence type="ECO:0000256" key="7">
    <source>
        <dbReference type="ARBA" id="ARBA00022989"/>
    </source>
</evidence>
<dbReference type="InterPro" id="IPR003439">
    <property type="entry name" value="ABC_transporter-like_ATP-bd"/>
</dbReference>
<dbReference type="Gene3D" id="1.20.1560.10">
    <property type="entry name" value="ABC transporter type 1, transmembrane domain"/>
    <property type="match status" value="2"/>
</dbReference>
<dbReference type="SMART" id="SM00382">
    <property type="entry name" value="AAA"/>
    <property type="match status" value="2"/>
</dbReference>
<dbReference type="CDD" id="cd18579">
    <property type="entry name" value="ABC_6TM_ABCC_D1"/>
    <property type="match status" value="1"/>
</dbReference>
<keyword evidence="7 9" id="KW-1133">Transmembrane helix</keyword>
<evidence type="ECO:0000256" key="6">
    <source>
        <dbReference type="ARBA" id="ARBA00022840"/>
    </source>
</evidence>
<comment type="subcellular location">
    <subcellularLocation>
        <location evidence="1">Membrane</location>
        <topology evidence="1">Multi-pass membrane protein</topology>
    </subcellularLocation>
</comment>
<feature type="transmembrane region" description="Helical" evidence="9">
    <location>
        <begin position="1211"/>
        <end position="1232"/>
    </location>
</feature>